<dbReference type="PANTHER" id="PTHR12890">
    <property type="entry name" value="DREV PROTEIN"/>
    <property type="match status" value="1"/>
</dbReference>
<proteinExistence type="predicted"/>
<comment type="caution">
    <text evidence="1">The sequence shown here is derived from an EMBL/GenBank/DDBJ whole genome shotgun (WGS) entry which is preliminary data.</text>
</comment>
<accession>A0A8K0P0Y5</accession>
<protein>
    <submittedName>
        <fullName evidence="1">Uncharacterized protein</fullName>
    </submittedName>
</protein>
<dbReference type="EMBL" id="KZ308406">
    <property type="protein sequence ID" value="KAG8228997.1"/>
    <property type="molecule type" value="Genomic_DNA"/>
</dbReference>
<reference evidence="1" key="1">
    <citation type="submission" date="2013-04" db="EMBL/GenBank/DDBJ databases">
        <authorList>
            <person name="Qu J."/>
            <person name="Murali S.C."/>
            <person name="Bandaranaike D."/>
            <person name="Bellair M."/>
            <person name="Blankenburg K."/>
            <person name="Chao H."/>
            <person name="Dinh H."/>
            <person name="Doddapaneni H."/>
            <person name="Downs B."/>
            <person name="Dugan-Rocha S."/>
            <person name="Elkadiri S."/>
            <person name="Gnanaolivu R.D."/>
            <person name="Hernandez B."/>
            <person name="Javaid M."/>
            <person name="Jayaseelan J.C."/>
            <person name="Lee S."/>
            <person name="Li M."/>
            <person name="Ming W."/>
            <person name="Munidasa M."/>
            <person name="Muniz J."/>
            <person name="Nguyen L."/>
            <person name="Ongeri F."/>
            <person name="Osuji N."/>
            <person name="Pu L.-L."/>
            <person name="Puazo M."/>
            <person name="Qu C."/>
            <person name="Quiroz J."/>
            <person name="Raj R."/>
            <person name="Weissenberger G."/>
            <person name="Xin Y."/>
            <person name="Zou X."/>
            <person name="Han Y."/>
            <person name="Richards S."/>
            <person name="Worley K."/>
            <person name="Muzny D."/>
            <person name="Gibbs R."/>
        </authorList>
    </citation>
    <scope>NUCLEOTIDE SEQUENCE</scope>
    <source>
        <strain evidence="1">Sampled in the wild</strain>
    </source>
</reference>
<dbReference type="Proteomes" id="UP000792457">
    <property type="component" value="Unassembled WGS sequence"/>
</dbReference>
<evidence type="ECO:0000313" key="1">
    <source>
        <dbReference type="EMBL" id="KAG8228997.1"/>
    </source>
</evidence>
<dbReference type="AlphaFoldDB" id="A0A8K0P0Y5"/>
<dbReference type="OrthoDB" id="199041at2759"/>
<dbReference type="InterPro" id="IPR007884">
    <property type="entry name" value="METL9"/>
</dbReference>
<dbReference type="PANTHER" id="PTHR12890:SF0">
    <property type="entry name" value="PROTEIN-L-HISTIDINE N-PROS-METHYLTRANSFERASE"/>
    <property type="match status" value="1"/>
</dbReference>
<sequence>MYSEEAVKPSIALCLNLLDRCDKPVTLLASLWKVLKRSENYNPLLIVALVLPYSTYVETGSQEDHKPSETIKLHGKTFEEQVSSCEKDLFNPAGFQILRWTRLPYLCEGDLRQSYYWLSDALFVLKPLPELPDFPKSLRNDSIAVTL</sequence>
<keyword evidence="2" id="KW-1185">Reference proteome</keyword>
<dbReference type="Pfam" id="PF05219">
    <property type="entry name" value="DREV"/>
    <property type="match status" value="1"/>
</dbReference>
<dbReference type="GO" id="GO:0106370">
    <property type="term" value="F:protein-L-histidine N-pros-methyltransferase activity"/>
    <property type="evidence" value="ECO:0007669"/>
    <property type="project" value="InterPro"/>
</dbReference>
<reference evidence="1" key="2">
    <citation type="submission" date="2017-10" db="EMBL/GenBank/DDBJ databases">
        <title>Ladona fulva Genome sequencing and assembly.</title>
        <authorList>
            <person name="Murali S."/>
            <person name="Richards S."/>
            <person name="Bandaranaike D."/>
            <person name="Bellair M."/>
            <person name="Blankenburg K."/>
            <person name="Chao H."/>
            <person name="Dinh H."/>
            <person name="Doddapaneni H."/>
            <person name="Dugan-Rocha S."/>
            <person name="Elkadiri S."/>
            <person name="Gnanaolivu R."/>
            <person name="Hernandez B."/>
            <person name="Skinner E."/>
            <person name="Javaid M."/>
            <person name="Lee S."/>
            <person name="Li M."/>
            <person name="Ming W."/>
            <person name="Munidasa M."/>
            <person name="Muniz J."/>
            <person name="Nguyen L."/>
            <person name="Hughes D."/>
            <person name="Osuji N."/>
            <person name="Pu L.-L."/>
            <person name="Puazo M."/>
            <person name="Qu C."/>
            <person name="Quiroz J."/>
            <person name="Raj R."/>
            <person name="Weissenberger G."/>
            <person name="Xin Y."/>
            <person name="Zou X."/>
            <person name="Han Y."/>
            <person name="Worley K."/>
            <person name="Muzny D."/>
            <person name="Gibbs R."/>
        </authorList>
    </citation>
    <scope>NUCLEOTIDE SEQUENCE</scope>
    <source>
        <strain evidence="1">Sampled in the wild</strain>
    </source>
</reference>
<gene>
    <name evidence="1" type="ORF">J437_LFUL009160</name>
</gene>
<evidence type="ECO:0000313" key="2">
    <source>
        <dbReference type="Proteomes" id="UP000792457"/>
    </source>
</evidence>
<organism evidence="1 2">
    <name type="scientific">Ladona fulva</name>
    <name type="common">Scarce chaser dragonfly</name>
    <name type="synonym">Libellula fulva</name>
    <dbReference type="NCBI Taxonomy" id="123851"/>
    <lineage>
        <taxon>Eukaryota</taxon>
        <taxon>Metazoa</taxon>
        <taxon>Ecdysozoa</taxon>
        <taxon>Arthropoda</taxon>
        <taxon>Hexapoda</taxon>
        <taxon>Insecta</taxon>
        <taxon>Pterygota</taxon>
        <taxon>Palaeoptera</taxon>
        <taxon>Odonata</taxon>
        <taxon>Epiprocta</taxon>
        <taxon>Anisoptera</taxon>
        <taxon>Libelluloidea</taxon>
        <taxon>Libellulidae</taxon>
        <taxon>Ladona</taxon>
    </lineage>
</organism>
<name>A0A8K0P0Y5_LADFU</name>